<geneLocation type="plasmid" evidence="1 2">
    <name>unnamed2</name>
</geneLocation>
<gene>
    <name evidence="1" type="ORF">CES85_5854</name>
</gene>
<accession>A0A248U8D7</accession>
<evidence type="ECO:0000313" key="1">
    <source>
        <dbReference type="EMBL" id="ASV83027.1"/>
    </source>
</evidence>
<dbReference type="EMBL" id="CP022602">
    <property type="protein sequence ID" value="ASV83027.1"/>
    <property type="molecule type" value="Genomic_DNA"/>
</dbReference>
<protein>
    <submittedName>
        <fullName evidence="1">Uncharacterized protein</fullName>
    </submittedName>
</protein>
<organism evidence="1 2">
    <name type="scientific">Ochrobactrum quorumnocens</name>
    <dbReference type="NCBI Taxonomy" id="271865"/>
    <lineage>
        <taxon>Bacteria</taxon>
        <taxon>Pseudomonadati</taxon>
        <taxon>Pseudomonadota</taxon>
        <taxon>Alphaproteobacteria</taxon>
        <taxon>Hyphomicrobiales</taxon>
        <taxon>Brucellaceae</taxon>
        <taxon>Brucella/Ochrobactrum group</taxon>
        <taxon>Ochrobactrum</taxon>
    </lineage>
</organism>
<dbReference type="AlphaFoldDB" id="A0A248U8D7"/>
<sequence length="40" mass="4548">MQYDLRITYDCILIVTAGCVNKSNYKKTAQIALSGLVRRQ</sequence>
<dbReference type="Proteomes" id="UP000215256">
    <property type="component" value="Plasmid unnamed2"/>
</dbReference>
<dbReference type="KEGG" id="och:CES85_5854"/>
<reference evidence="1 2" key="1">
    <citation type="submission" date="2017-07" db="EMBL/GenBank/DDBJ databases">
        <title>Phylogenetic study on the rhizospheric bacterium Ochrobactrum sp. A44.</title>
        <authorList>
            <person name="Krzyzanowska D.M."/>
            <person name="Ossowicki A."/>
            <person name="Rajewska M."/>
            <person name="Maciag T."/>
            <person name="Kaczynski Z."/>
            <person name="Czerwicka M."/>
            <person name="Jafra S."/>
        </authorList>
    </citation>
    <scope>NUCLEOTIDE SEQUENCE [LARGE SCALE GENOMIC DNA]</scope>
    <source>
        <strain evidence="1 2">A44</strain>
        <plasmid evidence="1 2">unnamed2</plasmid>
    </source>
</reference>
<keyword evidence="1" id="KW-0614">Plasmid</keyword>
<proteinExistence type="predicted"/>
<evidence type="ECO:0000313" key="2">
    <source>
        <dbReference type="Proteomes" id="UP000215256"/>
    </source>
</evidence>
<name>A0A248U8D7_9HYPH</name>